<organism evidence="1 2">
    <name type="scientific">Hamiltosporidium tvaerminnensis</name>
    <dbReference type="NCBI Taxonomy" id="1176355"/>
    <lineage>
        <taxon>Eukaryota</taxon>
        <taxon>Fungi</taxon>
        <taxon>Fungi incertae sedis</taxon>
        <taxon>Microsporidia</taxon>
        <taxon>Dubosqiidae</taxon>
        <taxon>Hamiltosporidium</taxon>
    </lineage>
</organism>
<sequence length="77" mass="9170">MRNTDKKNPGKTIDFYFFNIRRESANKNNYCVWENSVKLKNETNPSFEQKEVVPITISFEIKKQNPSEAEKKRDNKN</sequence>
<dbReference type="EMBL" id="PITJ01000438">
    <property type="protein sequence ID" value="TBU02649.1"/>
    <property type="molecule type" value="Genomic_DNA"/>
</dbReference>
<name>A0A4Q9L511_9MICR</name>
<dbReference type="AlphaFoldDB" id="A0A4Q9L511"/>
<reference evidence="1 2" key="1">
    <citation type="submission" date="2017-12" db="EMBL/GenBank/DDBJ databases">
        <authorList>
            <person name="Pombert J.-F."/>
            <person name="Haag K.L."/>
            <person name="Ebert D."/>
        </authorList>
    </citation>
    <scope>NUCLEOTIDE SEQUENCE [LARGE SCALE GENOMIC DNA]</scope>
    <source>
        <strain evidence="1">FI-OER-3-3</strain>
    </source>
</reference>
<proteinExistence type="predicted"/>
<protein>
    <submittedName>
        <fullName evidence="1">Uncharacterized protein</fullName>
    </submittedName>
</protein>
<evidence type="ECO:0000313" key="1">
    <source>
        <dbReference type="EMBL" id="TBU02649.1"/>
    </source>
</evidence>
<gene>
    <name evidence="1" type="ORF">CWI37_0438p0010</name>
</gene>
<evidence type="ECO:0000313" key="2">
    <source>
        <dbReference type="Proteomes" id="UP000292362"/>
    </source>
</evidence>
<dbReference type="Proteomes" id="UP000292362">
    <property type="component" value="Unassembled WGS sequence"/>
</dbReference>
<dbReference type="VEuPathDB" id="MicrosporidiaDB:CWI37_0438p0010"/>
<comment type="caution">
    <text evidence="1">The sequence shown here is derived from an EMBL/GenBank/DDBJ whole genome shotgun (WGS) entry which is preliminary data.</text>
</comment>
<accession>A0A4Q9L511</accession>